<dbReference type="RefSeq" id="WP_369738878.1">
    <property type="nucleotide sequence ID" value="NZ_JBGEDP010000001.1"/>
</dbReference>
<dbReference type="InterPro" id="IPR000084">
    <property type="entry name" value="PE-PGRS_N"/>
</dbReference>
<reference evidence="2 3" key="1">
    <citation type="submission" date="2024-08" db="EMBL/GenBank/DDBJ databases">
        <title>Mycobacterium servetensis sp. nov., a novel rapid-growing mycobacterial species recovered from a human patient in Zaragoza, Spain.</title>
        <authorList>
            <person name="Tristancho-Baro A.I."/>
            <person name="Buenestado-Serrano S."/>
            <person name="Garcia De Viedma D."/>
            <person name="Milagro-Beamonte A."/>
            <person name="Burillo N."/>
            <person name="Sanz S."/>
            <person name="Lopez-Calleja A.I."/>
            <person name="Penas-Utrilla D."/>
            <person name="Guardingo M."/>
            <person name="Garcia M.J."/>
            <person name="Vinuelas-Bayon J."/>
        </authorList>
    </citation>
    <scope>NUCLEOTIDE SEQUENCE [LARGE SCALE GENOMIC DNA]</scope>
    <source>
        <strain evidence="3">HUMS_12744610</strain>
    </source>
</reference>
<evidence type="ECO:0000313" key="3">
    <source>
        <dbReference type="Proteomes" id="UP001564760"/>
    </source>
</evidence>
<protein>
    <submittedName>
        <fullName evidence="2">PE family protein</fullName>
    </submittedName>
</protein>
<accession>A0ABV4C2N4</accession>
<sequence length="586" mass="56528">MSFVVTVPEAIQAAAQDLAGIRSVLAEALTTTATPTTGVVPAAGDEVSAAVAATFGNFGKEFQSLSAQAQAFHAEFVNVINVGAGAYLSTEFANAEQTLANAVTAPAQAVLGLGGAPGLGSTAAAGAGTPAAGGLLGGLLGGLAGTSSGGSGGLTGVVGGLTGGGGLLGGLTGSGGLLGGLTGSGGLLGGLTGSNGLLGDLLGGLTGGTGGLTGILGGLGNLGSLGSTIGALLPGLPNLLSGLGNSLTGLTNSLLPGLVHINIGDAGPYFAGIAGPYEELFYNTWNNLQNLGATWLADPFPFLRQFITNQMGYAQTVATAFGNAAQSVEAHAAALPTAFQAAAQAFSAGNYSAGLSDVETGLQNVFSGVGPTLTPISAIPGHIAQNMTNVVQLATNTSITPYLDVSLLQQGLVPPVSATLNDVVGLPVVFGVALLGPPVSMLEAAGSSAAAFTAALQAGDPGGAIVALIDAPAVIANGFLNGQATFPYALSLSNITGSAVGDIANVSAVGNLPLDGLLVPPGYYSATVTISTLLNGIGVGPVVLDLGVGGTPFSGLLPFLVNYAPEQLAQAIGASASPAPLISLPL</sequence>
<proteinExistence type="predicted"/>
<evidence type="ECO:0000313" key="2">
    <source>
        <dbReference type="EMBL" id="MEY8016525.1"/>
    </source>
</evidence>
<dbReference type="Proteomes" id="UP001564760">
    <property type="component" value="Unassembled WGS sequence"/>
</dbReference>
<dbReference type="InterPro" id="IPR038332">
    <property type="entry name" value="PPE_sf"/>
</dbReference>
<gene>
    <name evidence="2" type="ORF">AB8998_16750</name>
</gene>
<keyword evidence="3" id="KW-1185">Reference proteome</keyword>
<name>A0ABV4C2N4_9MYCO</name>
<feature type="domain" description="PE" evidence="1">
    <location>
        <begin position="4"/>
        <end position="94"/>
    </location>
</feature>
<comment type="caution">
    <text evidence="2">The sequence shown here is derived from an EMBL/GenBank/DDBJ whole genome shotgun (WGS) entry which is preliminary data.</text>
</comment>
<evidence type="ECO:0000259" key="1">
    <source>
        <dbReference type="Pfam" id="PF00934"/>
    </source>
</evidence>
<organism evidence="2 3">
    <name type="scientific">Mycobacterium servetii</name>
    <dbReference type="NCBI Taxonomy" id="3237418"/>
    <lineage>
        <taxon>Bacteria</taxon>
        <taxon>Bacillati</taxon>
        <taxon>Actinomycetota</taxon>
        <taxon>Actinomycetes</taxon>
        <taxon>Mycobacteriales</taxon>
        <taxon>Mycobacteriaceae</taxon>
        <taxon>Mycobacterium</taxon>
    </lineage>
</organism>
<dbReference type="SUPFAM" id="SSF140459">
    <property type="entry name" value="PE/PPE dimer-like"/>
    <property type="match status" value="1"/>
</dbReference>
<dbReference type="EMBL" id="JBGEDP010000001">
    <property type="protein sequence ID" value="MEY8016525.1"/>
    <property type="molecule type" value="Genomic_DNA"/>
</dbReference>
<dbReference type="Gene3D" id="1.10.287.850">
    <property type="entry name" value="HP0062-like domain"/>
    <property type="match status" value="1"/>
</dbReference>
<dbReference type="Pfam" id="PF00934">
    <property type="entry name" value="PE"/>
    <property type="match status" value="1"/>
</dbReference>